<feature type="compositionally biased region" description="Gly residues" evidence="1">
    <location>
        <begin position="664"/>
        <end position="679"/>
    </location>
</feature>
<dbReference type="PANTHER" id="PTHR40861">
    <property type="entry name" value="DUF2183 DOMAIN-CONTAINING PROTEIN"/>
    <property type="match status" value="1"/>
</dbReference>
<organism evidence="2">
    <name type="scientific">Cafeteria roenbergensis</name>
    <name type="common">Marine flagellate</name>
    <dbReference type="NCBI Taxonomy" id="33653"/>
    <lineage>
        <taxon>Eukaryota</taxon>
        <taxon>Sar</taxon>
        <taxon>Stramenopiles</taxon>
        <taxon>Bigyra</taxon>
        <taxon>Opalozoa</taxon>
        <taxon>Bicosoecida</taxon>
        <taxon>Cafeteriaceae</taxon>
        <taxon>Cafeteria</taxon>
    </lineage>
</organism>
<feature type="compositionally biased region" description="Low complexity" evidence="1">
    <location>
        <begin position="440"/>
        <end position="456"/>
    </location>
</feature>
<sequence>MSGKVARALRQRGGRWLSARSGAAEQVTPQAPPPSKSGALKARLGAMIDRIAKAGSPKPQPYRWDKGDNAGLQPFFREGGASPDAWEDADALLKAKDIDEVLARLASMSAAQLSEALLAGPAAPLAARLLDAFQDGPSRARLLHLLAHSRAADLGLSARAVLIRALASEGRRLRPGSARAIADVLLSTCGSDLSRLKRSLDVGGGRHDLFRLVYRDVGGAPAAQAELLQHLALEAAAVRAALPPGGRLGMQLVSDFDDTLRQGWLDRRVPRGAPYPGAKAFVGALLGRSALLHPADAGAEGRSAGASSAALGGADADGSDARACESPRADRGAAGGAMGAADQELGGGTDEDGAGAAGSAAAAALRASDSDGADRFLYGAEDEEEGDGAAGSDGGVEAGGPWRSQSALETLALAGGWMRTHRRGDAAEAAALRGMVPRDGAAAGTARGPAGGAEPDGAGGGAERVAAASAGWQEVMPITVRTPADEPAGHLVVLTARPAGAFDVLRRRTLEGLGWLAPPSATVLAGSLASGISTAAIAERKASNLTLQLALWRECCAVFLGDSGQGDAAVAAEALARHSKQVLAAFVHDVNETSPTTGDGSHKDALREAGVVLFRTYPEAAAAALRLGMIDAEDARAVASAAAEEARALLAGGTGSDDEASDAGAGGSGSGAAGAGGSGRRLLQEQYARDVQRDAEALLREV</sequence>
<feature type="compositionally biased region" description="Basic and acidic residues" evidence="1">
    <location>
        <begin position="319"/>
        <end position="331"/>
    </location>
</feature>
<dbReference type="AlphaFoldDB" id="A0A7S0K5D0"/>
<feature type="region of interest" description="Disordered" evidence="1">
    <location>
        <begin position="653"/>
        <end position="679"/>
    </location>
</feature>
<evidence type="ECO:0000256" key="1">
    <source>
        <dbReference type="SAM" id="MobiDB-lite"/>
    </source>
</evidence>
<feature type="region of interest" description="Disordered" evidence="1">
    <location>
        <begin position="382"/>
        <end position="403"/>
    </location>
</feature>
<dbReference type="EMBL" id="HBET01022176">
    <property type="protein sequence ID" value="CAD8570816.1"/>
    <property type="molecule type" value="Transcribed_RNA"/>
</dbReference>
<name>A0A7S0K5D0_CAFRO</name>
<feature type="compositionally biased region" description="Low complexity" evidence="1">
    <location>
        <begin position="298"/>
        <end position="316"/>
    </location>
</feature>
<accession>A0A7S0K5D0</accession>
<reference evidence="2" key="1">
    <citation type="submission" date="2021-01" db="EMBL/GenBank/DDBJ databases">
        <authorList>
            <person name="Corre E."/>
            <person name="Pelletier E."/>
            <person name="Niang G."/>
            <person name="Scheremetjew M."/>
            <person name="Finn R."/>
            <person name="Kale V."/>
            <person name="Holt S."/>
            <person name="Cochrane G."/>
            <person name="Meng A."/>
            <person name="Brown T."/>
            <person name="Cohen L."/>
        </authorList>
    </citation>
    <scope>NUCLEOTIDE SEQUENCE</scope>
    <source>
        <strain evidence="2">E4-10</strain>
    </source>
</reference>
<evidence type="ECO:0000313" key="2">
    <source>
        <dbReference type="EMBL" id="CAD8570816.1"/>
    </source>
</evidence>
<feature type="region of interest" description="Disordered" evidence="1">
    <location>
        <begin position="298"/>
        <end position="355"/>
    </location>
</feature>
<feature type="compositionally biased region" description="Gly residues" evidence="1">
    <location>
        <begin position="388"/>
        <end position="398"/>
    </location>
</feature>
<gene>
    <name evidence="2" type="ORF">CROE0942_LOCUS15196</name>
</gene>
<proteinExistence type="predicted"/>
<protein>
    <submittedName>
        <fullName evidence="2">Uncharacterized protein</fullName>
    </submittedName>
</protein>
<dbReference type="PANTHER" id="PTHR40861:SF1">
    <property type="entry name" value="PHOSPHATIDATE PHOSPHATASE APP1 CATALYTIC DOMAIN-CONTAINING PROTEIN"/>
    <property type="match status" value="1"/>
</dbReference>
<feature type="region of interest" description="Disordered" evidence="1">
    <location>
        <begin position="440"/>
        <end position="462"/>
    </location>
</feature>
<feature type="region of interest" description="Disordered" evidence="1">
    <location>
        <begin position="1"/>
        <end position="38"/>
    </location>
</feature>